<dbReference type="EMBL" id="JAPCID010000012">
    <property type="protein sequence ID" value="MDA0137988.1"/>
    <property type="molecule type" value="Genomic_DNA"/>
</dbReference>
<feature type="transmembrane region" description="Helical" evidence="1">
    <location>
        <begin position="12"/>
        <end position="32"/>
    </location>
</feature>
<feature type="transmembrane region" description="Helical" evidence="1">
    <location>
        <begin position="69"/>
        <end position="88"/>
    </location>
</feature>
<feature type="transmembrane region" description="Helical" evidence="1">
    <location>
        <begin position="138"/>
        <end position="162"/>
    </location>
</feature>
<comment type="caution">
    <text evidence="2">The sequence shown here is derived from an EMBL/GenBank/DDBJ whole genome shotgun (WGS) entry which is preliminary data.</text>
</comment>
<evidence type="ECO:0000256" key="1">
    <source>
        <dbReference type="SAM" id="Phobius"/>
    </source>
</evidence>
<organism evidence="2 3">
    <name type="scientific">Solirubrobacter deserti</name>
    <dbReference type="NCBI Taxonomy" id="2282478"/>
    <lineage>
        <taxon>Bacteria</taxon>
        <taxon>Bacillati</taxon>
        <taxon>Actinomycetota</taxon>
        <taxon>Thermoleophilia</taxon>
        <taxon>Solirubrobacterales</taxon>
        <taxon>Solirubrobacteraceae</taxon>
        <taxon>Solirubrobacter</taxon>
    </lineage>
</organism>
<feature type="transmembrane region" description="Helical" evidence="1">
    <location>
        <begin position="109"/>
        <end position="132"/>
    </location>
</feature>
<dbReference type="RefSeq" id="WP_202952883.1">
    <property type="nucleotide sequence ID" value="NZ_JAPCID010000012.1"/>
</dbReference>
<proteinExistence type="predicted"/>
<accession>A0ABT4RHI2</accession>
<keyword evidence="1" id="KW-1133">Transmembrane helix</keyword>
<protein>
    <submittedName>
        <fullName evidence="2">Uncharacterized protein</fullName>
    </submittedName>
</protein>
<reference evidence="2" key="1">
    <citation type="submission" date="2022-10" db="EMBL/GenBank/DDBJ databases">
        <title>The WGS of Solirubrobacter sp. CPCC 204708.</title>
        <authorList>
            <person name="Jiang Z."/>
        </authorList>
    </citation>
    <scope>NUCLEOTIDE SEQUENCE</scope>
    <source>
        <strain evidence="2">CPCC 204708</strain>
    </source>
</reference>
<feature type="transmembrane region" description="Helical" evidence="1">
    <location>
        <begin position="39"/>
        <end position="57"/>
    </location>
</feature>
<dbReference type="Proteomes" id="UP001147700">
    <property type="component" value="Unassembled WGS sequence"/>
</dbReference>
<evidence type="ECO:0000313" key="3">
    <source>
        <dbReference type="Proteomes" id="UP001147700"/>
    </source>
</evidence>
<keyword evidence="3" id="KW-1185">Reference proteome</keyword>
<evidence type="ECO:0000313" key="2">
    <source>
        <dbReference type="EMBL" id="MDA0137988.1"/>
    </source>
</evidence>
<sequence>MRPLWLRLAGGFVALGAAAGGLVLVWTTLFWLYWSLTPVLAALVVVAVSPLAAWPLFAGRWADGSWGVLQQTALVVSAGAYALVALAADAKALHAVTTREEYATPAMECAGWLALAAGAALVIATLAATAPMELPDAALASLIGVLGLAGLGSAGAAVAIAAGPSSCERFEFSRAAWERDPTPVAEGLVRCRTLVGMSEREVQRVLGGRLGRTSWHAGSVDDGFFGADARLSVRYAGRHVRSTRLDYVHR</sequence>
<name>A0ABT4RHI2_9ACTN</name>
<gene>
    <name evidence="2" type="ORF">OJ962_10785</name>
</gene>
<keyword evidence="1" id="KW-0472">Membrane</keyword>
<keyword evidence="1" id="KW-0812">Transmembrane</keyword>